<keyword evidence="3" id="KW-1185">Reference proteome</keyword>
<dbReference type="RefSeq" id="WP_213096727.1">
    <property type="nucleotide sequence ID" value="NZ_JAGYPN010000001.1"/>
</dbReference>
<keyword evidence="1" id="KW-0812">Transmembrane</keyword>
<protein>
    <submittedName>
        <fullName evidence="2">Uncharacterized protein</fullName>
    </submittedName>
</protein>
<organism evidence="2 3">
    <name type="scientific">Lederbergia citrea</name>
    <dbReference type="NCBI Taxonomy" id="2833581"/>
    <lineage>
        <taxon>Bacteria</taxon>
        <taxon>Bacillati</taxon>
        <taxon>Bacillota</taxon>
        <taxon>Bacilli</taxon>
        <taxon>Bacillales</taxon>
        <taxon>Bacillaceae</taxon>
        <taxon>Lederbergia</taxon>
    </lineage>
</organism>
<evidence type="ECO:0000256" key="1">
    <source>
        <dbReference type="SAM" id="Phobius"/>
    </source>
</evidence>
<reference evidence="2 3" key="1">
    <citation type="submission" date="2021-05" db="EMBL/GenBank/DDBJ databases">
        <title>Novel Bacillus species.</title>
        <authorList>
            <person name="Liu G."/>
        </authorList>
    </citation>
    <scope>NUCLEOTIDE SEQUENCE [LARGE SCALE GENOMIC DNA]</scope>
    <source>
        <strain evidence="2 3">FJAT-49682</strain>
    </source>
</reference>
<dbReference type="AlphaFoldDB" id="A0A942URN5"/>
<keyword evidence="1" id="KW-0472">Membrane</keyword>
<feature type="transmembrane region" description="Helical" evidence="1">
    <location>
        <begin position="37"/>
        <end position="57"/>
    </location>
</feature>
<gene>
    <name evidence="2" type="ORF">KHA91_02980</name>
</gene>
<proteinExistence type="predicted"/>
<comment type="caution">
    <text evidence="2">The sequence shown here is derived from an EMBL/GenBank/DDBJ whole genome shotgun (WGS) entry which is preliminary data.</text>
</comment>
<feature type="transmembrane region" description="Helical" evidence="1">
    <location>
        <begin position="7"/>
        <end position="25"/>
    </location>
</feature>
<accession>A0A942URN5</accession>
<evidence type="ECO:0000313" key="2">
    <source>
        <dbReference type="EMBL" id="MBS4221724.1"/>
    </source>
</evidence>
<keyword evidence="1" id="KW-1133">Transmembrane helix</keyword>
<evidence type="ECO:0000313" key="3">
    <source>
        <dbReference type="Proteomes" id="UP000676456"/>
    </source>
</evidence>
<dbReference type="Proteomes" id="UP000676456">
    <property type="component" value="Unassembled WGS sequence"/>
</dbReference>
<sequence length="203" mass="23223">MKTYAREATIVALLIIILSMTFKILENGIGFTEILDFKTVFLGFATFGGAALGAMLAGKYTLSSVKEQIDYDTKKEIEKETISQQKYDIFLSIHLNLIRNEANRIAFMKTLLLSHNPYNVKPLEEIEDVLLKLKETTRLLFSIDPKYISVENYKLLGKINDKIYEIENSYKGFLATEEDEALLHIEMVESQAKNLLKIIEESK</sequence>
<name>A0A942URN5_9BACI</name>
<dbReference type="EMBL" id="JAGYPN010000001">
    <property type="protein sequence ID" value="MBS4221724.1"/>
    <property type="molecule type" value="Genomic_DNA"/>
</dbReference>